<name>A0ACA9MGZ1_9GLOM</name>
<keyword evidence="2" id="KW-1185">Reference proteome</keyword>
<dbReference type="EMBL" id="CAJVQC010008401">
    <property type="protein sequence ID" value="CAG8592111.1"/>
    <property type="molecule type" value="Genomic_DNA"/>
</dbReference>
<accession>A0ACA9MGZ1</accession>
<protein>
    <submittedName>
        <fullName evidence="1">11918_t:CDS:1</fullName>
    </submittedName>
</protein>
<dbReference type="Proteomes" id="UP000789920">
    <property type="component" value="Unassembled WGS sequence"/>
</dbReference>
<gene>
    <name evidence="1" type="ORF">RPERSI_LOCUS5578</name>
</gene>
<evidence type="ECO:0000313" key="2">
    <source>
        <dbReference type="Proteomes" id="UP000789920"/>
    </source>
</evidence>
<feature type="non-terminal residue" evidence="1">
    <location>
        <position position="73"/>
    </location>
</feature>
<proteinExistence type="predicted"/>
<comment type="caution">
    <text evidence="1">The sequence shown here is derived from an EMBL/GenBank/DDBJ whole genome shotgun (WGS) entry which is preliminary data.</text>
</comment>
<evidence type="ECO:0000313" key="1">
    <source>
        <dbReference type="EMBL" id="CAG8592111.1"/>
    </source>
</evidence>
<organism evidence="1 2">
    <name type="scientific">Racocetra persica</name>
    <dbReference type="NCBI Taxonomy" id="160502"/>
    <lineage>
        <taxon>Eukaryota</taxon>
        <taxon>Fungi</taxon>
        <taxon>Fungi incertae sedis</taxon>
        <taxon>Mucoromycota</taxon>
        <taxon>Glomeromycotina</taxon>
        <taxon>Glomeromycetes</taxon>
        <taxon>Diversisporales</taxon>
        <taxon>Gigasporaceae</taxon>
        <taxon>Racocetra</taxon>
    </lineage>
</organism>
<reference evidence="1" key="1">
    <citation type="submission" date="2021-06" db="EMBL/GenBank/DDBJ databases">
        <authorList>
            <person name="Kallberg Y."/>
            <person name="Tangrot J."/>
            <person name="Rosling A."/>
        </authorList>
    </citation>
    <scope>NUCLEOTIDE SEQUENCE</scope>
    <source>
        <strain evidence="1">MA461A</strain>
    </source>
</reference>
<sequence length="73" mass="8366">MCDNLRGKEGLGYHNIETKVKDNETYKRGYYIINDTKATNNVKGKVFEHYSRPVNADRTDSISLVKDEVQTLA</sequence>